<dbReference type="Pfam" id="PF09459">
    <property type="entry name" value="EB_dh"/>
    <property type="match status" value="1"/>
</dbReference>
<keyword evidence="5" id="KW-0408">Iron</keyword>
<dbReference type="GO" id="GO:0001650">
    <property type="term" value="C:fibrillar center"/>
    <property type="evidence" value="ECO:0007669"/>
    <property type="project" value="TreeGrafter"/>
</dbReference>
<evidence type="ECO:0000313" key="8">
    <source>
        <dbReference type="Proteomes" id="UP001234989"/>
    </source>
</evidence>
<evidence type="ECO:0000256" key="5">
    <source>
        <dbReference type="ARBA" id="ARBA00023004"/>
    </source>
</evidence>
<feature type="domain" description="Cytochrome c-552/DMSO reductase-like haem-binding" evidence="6">
    <location>
        <begin position="951"/>
        <end position="1192"/>
    </location>
</feature>
<sequence length="1240" mass="139890">MNFSDEWKSLWPICSSYSPPLLLSNSHEESSSKRRRIDSPIEPLIFRPCEETVTLLLRSPLLSTRLPPPVPDLSLPRFLQTSSGMLFSAASSIATEFTQQVSDSIHNFNSIQFLPLPNVGENSKPNSIIGISPTGENYDQVGLFMLCSEDTQFVAKKFKNDTSFLVHNHKLNFRILRLLVNPVSEIDDSCSSSYITFGYLLVCTLYSVHWYSLKIGVKGDENVMLDYVGSADRNLFKGGTVSHACWSPHLREECVVMLKNGDLFLFDMGSCGKSQAFCASDVLQGKKLQVLWDKLDRDEQWVTCEFSWHPRILIVANSRAVFLVDLRSDKCKVCTLLNMEAVSSDRTDKFLALSRVEADAFCFTAVSGRFLLLCDVRKPLMPLLRWVHGLNNPAYVTVLRLSDLRRRTRDDKWDWATESGRCILVGSFWDCEFALFCYGPDSNHSHKFSEISRLSKSVYAWGRPSGLSLSGHDCCRESCLMRAYFSEDILPDWIDWRQKKVIVLGFGILNNGLSIQSDDTDSSASFFLVRLMSCGSLEAQRYTAAWDSEEKSEAPYGGNSLCSENNLLYDMGVDELELKKSHIYLGLDFLKEYLNGKLPKFISRKYIENLKDSEENRSEFHQQICQKLQECGVTRLKSSLIVSDVIKGISLPASIYEIALESISTSLPNNLLGFTFSAFFRFPEFPLKPKKRSLKFSDIFDKLYPLPFPLHKCWIDEIPEEVQSCRSSAPVLPPPFLVALNNLRIAERDILPLDAELRLQSDKVMKVAREFGLSHSDNGPDDGYLVSLDADTECPSDWMEKMRPLCLHEPVAFSDCYISKMDLGVEPDKRFTTFIYKKHEEPISNASKEMSGVELFDEGCPVELKFNDSLAMLGANELQTFRLLKQKDLVFSKKYYFQTGRVSSLVTILIFAQTGILNSHHEAAHWSCDSNTDTYVQAHFNSGRITLDGEVDDWKDIDGSAFSVLPALDPDADKAYNGGKMTVKASHDGKDVFFMLQVDGDYTYSEGYSNKPASVAFMFQIGENASYHRMGGCEEEPDTCTSKSCKGHEVDLMHFSIGKAIPGRLYGGNLLDNSEGNGGDRFGHLVDLYCWNPHCRYLDGYGPSVNDTSAPNDWKGTWWHSSLTHSGFIKDDSPYSSSNQSGAYYFEFSRPLRTVDRLQQDAQFTIGKASKISGAFWYPMDGKPWHGSGHFSISCDWILLDILPDSSELTKVPQRSSWDAATAFSLLFSSGFLYIHLCWA</sequence>
<proteinExistence type="predicted"/>
<keyword evidence="4" id="KW-0249">Electron transport</keyword>
<dbReference type="AlphaFoldDB" id="A0AAF0PTE5"/>
<organism evidence="7 8">
    <name type="scientific">Solanum verrucosum</name>
    <dbReference type="NCBI Taxonomy" id="315347"/>
    <lineage>
        <taxon>Eukaryota</taxon>
        <taxon>Viridiplantae</taxon>
        <taxon>Streptophyta</taxon>
        <taxon>Embryophyta</taxon>
        <taxon>Tracheophyta</taxon>
        <taxon>Spermatophyta</taxon>
        <taxon>Magnoliopsida</taxon>
        <taxon>eudicotyledons</taxon>
        <taxon>Gunneridae</taxon>
        <taxon>Pentapetalae</taxon>
        <taxon>asterids</taxon>
        <taxon>lamiids</taxon>
        <taxon>Solanales</taxon>
        <taxon>Solanaceae</taxon>
        <taxon>Solanoideae</taxon>
        <taxon>Solaneae</taxon>
        <taxon>Solanum</taxon>
    </lineage>
</organism>
<gene>
    <name evidence="7" type="ORF">MTR67_003903</name>
</gene>
<keyword evidence="3" id="KW-0479">Metal-binding</keyword>
<evidence type="ECO:0000256" key="4">
    <source>
        <dbReference type="ARBA" id="ARBA00022982"/>
    </source>
</evidence>
<dbReference type="GO" id="GO:0020037">
    <property type="term" value="F:heme binding"/>
    <property type="evidence" value="ECO:0007669"/>
    <property type="project" value="InterPro"/>
</dbReference>
<dbReference type="InterPro" id="IPR038801">
    <property type="entry name" value="TAF1C"/>
</dbReference>
<keyword evidence="2" id="KW-0349">Heme</keyword>
<evidence type="ECO:0000256" key="2">
    <source>
        <dbReference type="ARBA" id="ARBA00022617"/>
    </source>
</evidence>
<dbReference type="PANTHER" id="PTHR15319:SF1">
    <property type="entry name" value="TATA BOX-BINDING PROTEIN-ASSOCIATED FACTOR RNA POLYMERASE I SUBUNIT C"/>
    <property type="match status" value="1"/>
</dbReference>
<keyword evidence="1" id="KW-0813">Transport</keyword>
<protein>
    <recommendedName>
        <fullName evidence="6">Cytochrome c-552/DMSO reductase-like haem-binding domain-containing protein</fullName>
    </recommendedName>
</protein>
<evidence type="ECO:0000256" key="3">
    <source>
        <dbReference type="ARBA" id="ARBA00022723"/>
    </source>
</evidence>
<evidence type="ECO:0000256" key="1">
    <source>
        <dbReference type="ARBA" id="ARBA00022448"/>
    </source>
</evidence>
<dbReference type="GO" id="GO:0046872">
    <property type="term" value="F:metal ion binding"/>
    <property type="evidence" value="ECO:0007669"/>
    <property type="project" value="UniProtKB-KW"/>
</dbReference>
<dbReference type="GO" id="GO:0001164">
    <property type="term" value="F:RNA polymerase I core promoter sequence-specific DNA binding"/>
    <property type="evidence" value="ECO:0007669"/>
    <property type="project" value="TreeGrafter"/>
</dbReference>
<dbReference type="PANTHER" id="PTHR15319">
    <property type="entry name" value="TATA BOX-BINDING PROTEIN ASSOCIATED FACTOR RNA POLYMERASE I SUBUNIT C"/>
    <property type="match status" value="1"/>
</dbReference>
<dbReference type="SMART" id="SM00887">
    <property type="entry name" value="EB_dh"/>
    <property type="match status" value="1"/>
</dbReference>
<reference evidence="7" key="1">
    <citation type="submission" date="2023-08" db="EMBL/GenBank/DDBJ databases">
        <title>A de novo genome assembly of Solanum verrucosum Schlechtendal, a Mexican diploid species geographically isolated from the other diploid A-genome species in potato relatives.</title>
        <authorList>
            <person name="Hosaka K."/>
        </authorList>
    </citation>
    <scope>NUCLEOTIDE SEQUENCE</scope>
    <source>
        <tissue evidence="7">Young leaves</tissue>
    </source>
</reference>
<dbReference type="Gene3D" id="2.60.40.1190">
    <property type="match status" value="1"/>
</dbReference>
<dbReference type="CDD" id="cd00241">
    <property type="entry name" value="DOMON_like"/>
    <property type="match status" value="1"/>
</dbReference>
<dbReference type="EMBL" id="CP133612">
    <property type="protein sequence ID" value="WMV10518.1"/>
    <property type="molecule type" value="Genomic_DNA"/>
</dbReference>
<dbReference type="InterPro" id="IPR019020">
    <property type="entry name" value="Cyt-c552/DMSO_Rdtase_haem-bd"/>
</dbReference>
<keyword evidence="8" id="KW-1185">Reference proteome</keyword>
<evidence type="ECO:0000259" key="6">
    <source>
        <dbReference type="SMART" id="SM00887"/>
    </source>
</evidence>
<accession>A0AAF0PTE5</accession>
<name>A0AAF0PTE5_SOLVR</name>
<evidence type="ECO:0000313" key="7">
    <source>
        <dbReference type="EMBL" id="WMV10518.1"/>
    </source>
</evidence>
<dbReference type="Proteomes" id="UP001234989">
    <property type="component" value="Chromosome 1"/>
</dbReference>